<sequence>MAIDYYHTILSVFEGLRTAKVVVLWDMVECPIPDGMDVVSVSNNIRLALKNAGYQGDVDMNAFGDALQPLDGFLKAKVSIDNLPEGDEEERRQMILSHFLCKAVEYGTQVNLMLIMGDTSGHDQFSNAFDLLRRKRYNIILAQPKDLPMLISGFVSTTWLWDSLAAGGKALRSLKFADDDISAMATSSSAETIIFWDISGCPPPLGHNVLHTVANIADALNDMGYGNLTFNSIRLYCDVFKMADDVHCDTIIPMLHGSTEEDRRKKIFVDFICKAICHLDSLNLVLIMEDISRHPEFLHAFKFFKGRKNIKILLSQPQPENVSDELLSSVESVWVWSSLSLAGCAIGEEEEEKEEEEEEEEKEKRKEKNKKNKEKKKKRKEQKKKEEKEEKEEAGDFVVTLLLWLFQCSKKFRSHIVISLLLLLCVINYK</sequence>
<feature type="compositionally biased region" description="Basic residues" evidence="1">
    <location>
        <begin position="365"/>
        <end position="382"/>
    </location>
</feature>
<dbReference type="AlphaFoldDB" id="A0ABC8J7D7"/>
<evidence type="ECO:0000313" key="3">
    <source>
        <dbReference type="EMBL" id="CAH8306526.1"/>
    </source>
</evidence>
<protein>
    <recommendedName>
        <fullName evidence="2">NYN domain-containing protein</fullName>
    </recommendedName>
</protein>
<feature type="compositionally biased region" description="Acidic residues" evidence="1">
    <location>
        <begin position="347"/>
        <end position="361"/>
    </location>
</feature>
<evidence type="ECO:0000313" key="4">
    <source>
        <dbReference type="Proteomes" id="UP001642260"/>
    </source>
</evidence>
<accession>A0ABC8J7D7</accession>
<keyword evidence="4" id="KW-1185">Reference proteome</keyword>
<dbReference type="Pfam" id="PF01936">
    <property type="entry name" value="NYN"/>
    <property type="match status" value="1"/>
</dbReference>
<dbReference type="InterPro" id="IPR021139">
    <property type="entry name" value="NYN"/>
</dbReference>
<proteinExistence type="predicted"/>
<feature type="region of interest" description="Disordered" evidence="1">
    <location>
        <begin position="347"/>
        <end position="393"/>
    </location>
</feature>
<feature type="domain" description="NYN" evidence="2">
    <location>
        <begin position="20"/>
        <end position="144"/>
    </location>
</feature>
<dbReference type="Proteomes" id="UP001642260">
    <property type="component" value="Unassembled WGS sequence"/>
</dbReference>
<gene>
    <name evidence="3" type="ORF">ERUC_LOCUS4653</name>
</gene>
<comment type="caution">
    <text evidence="3">The sequence shown here is derived from an EMBL/GenBank/DDBJ whole genome shotgun (WGS) entry which is preliminary data.</text>
</comment>
<dbReference type="PANTHER" id="PTHR14379">
    <property type="entry name" value="LIMKAIN B LKAP"/>
    <property type="match status" value="1"/>
</dbReference>
<dbReference type="CDD" id="cd10910">
    <property type="entry name" value="PIN_limkain_b1_N_like"/>
    <property type="match status" value="1"/>
</dbReference>
<evidence type="ECO:0000256" key="1">
    <source>
        <dbReference type="SAM" id="MobiDB-lite"/>
    </source>
</evidence>
<evidence type="ECO:0000259" key="2">
    <source>
        <dbReference type="Pfam" id="PF01936"/>
    </source>
</evidence>
<organism evidence="3 4">
    <name type="scientific">Eruca vesicaria subsp. sativa</name>
    <name type="common">Garden rocket</name>
    <name type="synonym">Eruca sativa</name>
    <dbReference type="NCBI Taxonomy" id="29727"/>
    <lineage>
        <taxon>Eukaryota</taxon>
        <taxon>Viridiplantae</taxon>
        <taxon>Streptophyta</taxon>
        <taxon>Embryophyta</taxon>
        <taxon>Tracheophyta</taxon>
        <taxon>Spermatophyta</taxon>
        <taxon>Magnoliopsida</taxon>
        <taxon>eudicotyledons</taxon>
        <taxon>Gunneridae</taxon>
        <taxon>Pentapetalae</taxon>
        <taxon>rosids</taxon>
        <taxon>malvids</taxon>
        <taxon>Brassicales</taxon>
        <taxon>Brassicaceae</taxon>
        <taxon>Brassiceae</taxon>
        <taxon>Eruca</taxon>
    </lineage>
</organism>
<dbReference type="InterPro" id="IPR024768">
    <property type="entry name" value="Marf1"/>
</dbReference>
<reference evidence="3 4" key="1">
    <citation type="submission" date="2022-03" db="EMBL/GenBank/DDBJ databases">
        <authorList>
            <person name="Macdonald S."/>
            <person name="Ahmed S."/>
            <person name="Newling K."/>
        </authorList>
    </citation>
    <scope>NUCLEOTIDE SEQUENCE [LARGE SCALE GENOMIC DNA]</scope>
</reference>
<name>A0ABC8J7D7_ERUVS</name>
<dbReference type="PANTHER" id="PTHR14379:SF80">
    <property type="entry name" value="NYN DOMAIN-CONTAINING PROTEIN"/>
    <property type="match status" value="1"/>
</dbReference>
<dbReference type="EMBL" id="CAKOAT010065822">
    <property type="protein sequence ID" value="CAH8306526.1"/>
    <property type="molecule type" value="Genomic_DNA"/>
</dbReference>